<organism evidence="3 4">
    <name type="scientific">Erwinia rhapontici</name>
    <name type="common">Pectobacterium rhapontici</name>
    <dbReference type="NCBI Taxonomy" id="55212"/>
    <lineage>
        <taxon>Bacteria</taxon>
        <taxon>Pseudomonadati</taxon>
        <taxon>Pseudomonadota</taxon>
        <taxon>Gammaproteobacteria</taxon>
        <taxon>Enterobacterales</taxon>
        <taxon>Erwiniaceae</taxon>
        <taxon>Erwinia</taxon>
    </lineage>
</organism>
<sequence>MRAFSQLPRAVLVLEVFGILLLILSYLTLHEMLPLPSPFTGKLAATLMIFAGIALMLPAATVMMWRTAKVMAPELFNTRRSRDKPKSGDSHDADH</sequence>
<feature type="region of interest" description="Disordered" evidence="1">
    <location>
        <begin position="76"/>
        <end position="95"/>
    </location>
</feature>
<dbReference type="RefSeq" id="WP_133841085.1">
    <property type="nucleotide sequence ID" value="NZ_AP024329.1"/>
</dbReference>
<keyword evidence="2" id="KW-1133">Transmembrane helix</keyword>
<proteinExistence type="predicted"/>
<evidence type="ECO:0000313" key="3">
    <source>
        <dbReference type="EMBL" id="BCQ34078.1"/>
    </source>
</evidence>
<evidence type="ECO:0000256" key="1">
    <source>
        <dbReference type="SAM" id="MobiDB-lite"/>
    </source>
</evidence>
<dbReference type="Proteomes" id="UP000677515">
    <property type="component" value="Chromosome"/>
</dbReference>
<evidence type="ECO:0000313" key="4">
    <source>
        <dbReference type="Proteomes" id="UP000677515"/>
    </source>
</evidence>
<evidence type="ECO:0000256" key="2">
    <source>
        <dbReference type="SAM" id="Phobius"/>
    </source>
</evidence>
<dbReference type="EMBL" id="AP024329">
    <property type="protein sequence ID" value="BCQ34078.1"/>
    <property type="molecule type" value="Genomic_DNA"/>
</dbReference>
<reference evidence="3 4" key="1">
    <citation type="submission" date="2021-01" db="EMBL/GenBank/DDBJ databases">
        <title>Complete genome sequence of Erwinia rhapontici MAFF 311153.</title>
        <authorList>
            <person name="Morohoshi T."/>
            <person name="Someya N."/>
        </authorList>
    </citation>
    <scope>NUCLEOTIDE SEQUENCE [LARGE SCALE GENOMIC DNA]</scope>
    <source>
        <strain evidence="3 4">MAFF 311153</strain>
    </source>
</reference>
<feature type="transmembrane region" description="Helical" evidence="2">
    <location>
        <begin position="12"/>
        <end position="29"/>
    </location>
</feature>
<gene>
    <name evidence="3" type="ORF">ERHA53_14210</name>
</gene>
<name>A0ABM7MYG8_ERWRD</name>
<keyword evidence="2" id="KW-0812">Transmembrane</keyword>
<keyword evidence="2" id="KW-0472">Membrane</keyword>
<accession>A0ABM7MYG8</accession>
<dbReference type="Pfam" id="PF07214">
    <property type="entry name" value="DUF1418"/>
    <property type="match status" value="1"/>
</dbReference>
<protein>
    <submittedName>
        <fullName evidence="3">Membrane protein</fullName>
    </submittedName>
</protein>
<feature type="transmembrane region" description="Helical" evidence="2">
    <location>
        <begin position="41"/>
        <end position="65"/>
    </location>
</feature>
<dbReference type="NCBIfam" id="NF007888">
    <property type="entry name" value="PRK10591.2-2"/>
    <property type="match status" value="1"/>
</dbReference>
<feature type="compositionally biased region" description="Basic and acidic residues" evidence="1">
    <location>
        <begin position="84"/>
        <end position="95"/>
    </location>
</feature>
<dbReference type="GeneID" id="99865744"/>
<dbReference type="InterPro" id="IPR010815">
    <property type="entry name" value="DUF1418"/>
</dbReference>
<keyword evidence="4" id="KW-1185">Reference proteome</keyword>